<feature type="binding site" evidence="13">
    <location>
        <position position="220"/>
    </location>
    <ligand>
        <name>thiamine diphosphate</name>
        <dbReference type="ChEBI" id="CHEBI:58937"/>
    </ligand>
</feature>
<feature type="binding site" evidence="12">
    <location>
        <position position="556"/>
    </location>
    <ligand>
        <name>substrate</name>
    </ligand>
</feature>
<dbReference type="InterPro" id="IPR005475">
    <property type="entry name" value="Transketolase-like_Pyr-bd"/>
</dbReference>
<evidence type="ECO:0000313" key="17">
    <source>
        <dbReference type="EMBL" id="MBJ7599650.1"/>
    </source>
</evidence>
<name>A0A934K779_9BACT</name>
<comment type="catalytic activity">
    <reaction evidence="9">
        <text>D-sedoheptulose 7-phosphate + D-glyceraldehyde 3-phosphate = aldehydo-D-ribose 5-phosphate + D-xylulose 5-phosphate</text>
        <dbReference type="Rhea" id="RHEA:10508"/>
        <dbReference type="ChEBI" id="CHEBI:57483"/>
        <dbReference type="ChEBI" id="CHEBI:57737"/>
        <dbReference type="ChEBI" id="CHEBI:58273"/>
        <dbReference type="ChEBI" id="CHEBI:59776"/>
        <dbReference type="EC" id="2.2.1.1"/>
    </reaction>
</comment>
<keyword evidence="7 14" id="KW-0460">Magnesium</keyword>
<feature type="active site" description="Proton donor" evidence="11">
    <location>
        <position position="448"/>
    </location>
</feature>
<evidence type="ECO:0000256" key="10">
    <source>
        <dbReference type="NCBIfam" id="TIGR00232"/>
    </source>
</evidence>
<accession>A0A934K779</accession>
<feature type="domain" description="Transketolase-like pyrimidine-binding" evidence="16">
    <location>
        <begin position="389"/>
        <end position="561"/>
    </location>
</feature>
<dbReference type="Pfam" id="PF02779">
    <property type="entry name" value="Transket_pyr"/>
    <property type="match status" value="1"/>
</dbReference>
<dbReference type="GO" id="GO:0004802">
    <property type="term" value="F:transketolase activity"/>
    <property type="evidence" value="ECO:0007669"/>
    <property type="project" value="UniProtKB-UniRule"/>
</dbReference>
<feature type="binding site" evidence="13">
    <location>
        <position position="473"/>
    </location>
    <ligand>
        <name>thiamine diphosphate</name>
        <dbReference type="ChEBI" id="CHEBI:58937"/>
    </ligand>
</feature>
<evidence type="ECO:0000256" key="8">
    <source>
        <dbReference type="ARBA" id="ARBA00023052"/>
    </source>
</evidence>
<dbReference type="InterPro" id="IPR005478">
    <property type="entry name" value="Transketolase_bac-like"/>
</dbReference>
<protein>
    <recommendedName>
        <fullName evidence="4 10">Transketolase</fullName>
        <ecNumber evidence="3 10">2.2.1.1</ecNumber>
    </recommendedName>
</protein>
<feature type="binding site" evidence="14">
    <location>
        <position position="222"/>
    </location>
    <ligand>
        <name>Mg(2+)</name>
        <dbReference type="ChEBI" id="CHEBI:18420"/>
    </ligand>
</feature>
<dbReference type="EMBL" id="JAEKNR010000165">
    <property type="protein sequence ID" value="MBJ7599650.1"/>
    <property type="molecule type" value="Genomic_DNA"/>
</dbReference>
<evidence type="ECO:0000313" key="18">
    <source>
        <dbReference type="Proteomes" id="UP000612893"/>
    </source>
</evidence>
<comment type="subunit">
    <text evidence="2">Homodimer.</text>
</comment>
<dbReference type="InterPro" id="IPR029061">
    <property type="entry name" value="THDP-binding"/>
</dbReference>
<evidence type="ECO:0000256" key="15">
    <source>
        <dbReference type="PIRSR" id="PIRSR605478-5"/>
    </source>
</evidence>
<keyword evidence="6 14" id="KW-0479">Metal-binding</keyword>
<evidence type="ECO:0000256" key="9">
    <source>
        <dbReference type="ARBA" id="ARBA00049473"/>
    </source>
</evidence>
<feature type="binding site" evidence="14">
    <location>
        <position position="220"/>
    </location>
    <ligand>
        <name>Mg(2+)</name>
        <dbReference type="ChEBI" id="CHEBI:18420"/>
    </ligand>
</feature>
<dbReference type="Gene3D" id="3.40.50.970">
    <property type="match status" value="2"/>
</dbReference>
<keyword evidence="18" id="KW-1185">Reference proteome</keyword>
<feature type="binding site" evidence="12">
    <location>
        <position position="419"/>
    </location>
    <ligand>
        <name>substrate</name>
    </ligand>
</feature>
<dbReference type="Proteomes" id="UP000612893">
    <property type="component" value="Unassembled WGS sequence"/>
</dbReference>
<keyword evidence="8 13" id="KW-0786">Thiamine pyrophosphate</keyword>
<feature type="site" description="Important for catalytic activity" evidence="15">
    <location>
        <position position="48"/>
    </location>
</feature>
<evidence type="ECO:0000256" key="13">
    <source>
        <dbReference type="PIRSR" id="PIRSR605478-3"/>
    </source>
</evidence>
<evidence type="ECO:0000256" key="4">
    <source>
        <dbReference type="ARBA" id="ARBA00016662"/>
    </source>
</evidence>
<reference evidence="17" key="1">
    <citation type="submission" date="2020-10" db="EMBL/GenBank/DDBJ databases">
        <title>Ca. Dormibacterota MAGs.</title>
        <authorList>
            <person name="Montgomery K."/>
        </authorList>
    </citation>
    <scope>NUCLEOTIDE SEQUENCE [LARGE SCALE GENOMIC DNA]</scope>
    <source>
        <strain evidence="17">SC8812_S17_10</strain>
    </source>
</reference>
<dbReference type="InterPro" id="IPR055152">
    <property type="entry name" value="Transketolase-like_C_2"/>
</dbReference>
<dbReference type="PANTHER" id="PTHR43522">
    <property type="entry name" value="TRANSKETOLASE"/>
    <property type="match status" value="1"/>
</dbReference>
<dbReference type="FunFam" id="3.40.50.970:FF:000004">
    <property type="entry name" value="Transketolase"/>
    <property type="match status" value="1"/>
</dbReference>
<comment type="cofactor">
    <cofactor evidence="14">
        <name>Mg(2+)</name>
        <dbReference type="ChEBI" id="CHEBI:18420"/>
    </cofactor>
    <text evidence="14">Binds 1 Mg(2+) ion per subunit. Can also utilize other divalent metal cations, such as Ca(2+), Mn(2+) and Co(2+).</text>
</comment>
<dbReference type="PROSITE" id="PS00801">
    <property type="entry name" value="TRANSKETOLASE_1"/>
    <property type="match status" value="1"/>
</dbReference>
<feature type="binding site" evidence="12">
    <location>
        <position position="505"/>
    </location>
    <ligand>
        <name>substrate</name>
    </ligand>
</feature>
<evidence type="ECO:0000256" key="1">
    <source>
        <dbReference type="ARBA" id="ARBA00007131"/>
    </source>
</evidence>
<dbReference type="GO" id="GO:0046872">
    <property type="term" value="F:metal ion binding"/>
    <property type="evidence" value="ECO:0007669"/>
    <property type="project" value="UniProtKB-KW"/>
</dbReference>
<feature type="binding site" evidence="12">
    <location>
        <position position="48"/>
    </location>
    <ligand>
        <name>substrate</name>
    </ligand>
</feature>
<dbReference type="InterPro" id="IPR005474">
    <property type="entry name" value="Transketolase_N"/>
</dbReference>
<dbReference type="CDD" id="cd02012">
    <property type="entry name" value="TPP_TK"/>
    <property type="match status" value="1"/>
</dbReference>
<organism evidence="17 18">
    <name type="scientific">Candidatus Nephthysia bennettiae</name>
    <dbReference type="NCBI Taxonomy" id="3127016"/>
    <lineage>
        <taxon>Bacteria</taxon>
        <taxon>Bacillati</taxon>
        <taxon>Candidatus Dormiibacterota</taxon>
        <taxon>Candidatus Dormibacteria</taxon>
        <taxon>Candidatus Dormibacterales</taxon>
        <taxon>Candidatus Dormibacteraceae</taxon>
        <taxon>Candidatus Nephthysia</taxon>
    </lineage>
</organism>
<proteinExistence type="inferred from homology"/>
<feature type="binding site" evidence="12">
    <location>
        <position position="296"/>
    </location>
    <ligand>
        <name>substrate</name>
    </ligand>
</feature>
<comment type="caution">
    <text evidence="17">The sequence shown here is derived from an EMBL/GenBank/DDBJ whole genome shotgun (WGS) entry which is preliminary data.</text>
</comment>
<dbReference type="InterPro" id="IPR020826">
    <property type="entry name" value="Transketolase_BS"/>
</dbReference>
<feature type="binding site" evidence="13">
    <location>
        <begin position="149"/>
        <end position="151"/>
    </location>
    <ligand>
        <name>thiamine diphosphate</name>
        <dbReference type="ChEBI" id="CHEBI:58937"/>
    </ligand>
</feature>
<feature type="binding site" evidence="13">
    <location>
        <position position="191"/>
    </location>
    <ligand>
        <name>thiamine diphosphate</name>
        <dbReference type="ChEBI" id="CHEBI:58937"/>
    </ligand>
</feature>
<evidence type="ECO:0000256" key="5">
    <source>
        <dbReference type="ARBA" id="ARBA00022679"/>
    </source>
</evidence>
<dbReference type="InterPro" id="IPR033247">
    <property type="entry name" value="Transketolase_fam"/>
</dbReference>
<feature type="binding site" evidence="13">
    <location>
        <position position="296"/>
    </location>
    <ligand>
        <name>thiamine diphosphate</name>
        <dbReference type="ChEBI" id="CHEBI:58937"/>
    </ligand>
</feature>
<evidence type="ECO:0000256" key="3">
    <source>
        <dbReference type="ARBA" id="ARBA00013152"/>
    </source>
</evidence>
<dbReference type="FunFam" id="3.40.50.970:FF:000003">
    <property type="entry name" value="Transketolase"/>
    <property type="match status" value="1"/>
</dbReference>
<dbReference type="PROSITE" id="PS00802">
    <property type="entry name" value="TRANSKETOLASE_2"/>
    <property type="match status" value="1"/>
</dbReference>
<dbReference type="Pfam" id="PF00456">
    <property type="entry name" value="Transketolase_N"/>
    <property type="match status" value="1"/>
</dbReference>
<feature type="binding site" evidence="14">
    <location>
        <position position="190"/>
    </location>
    <ligand>
        <name>Mg(2+)</name>
        <dbReference type="ChEBI" id="CHEBI:18420"/>
    </ligand>
</feature>
<dbReference type="EC" id="2.2.1.1" evidence="3 10"/>
<sequence>MSTVSAPSIDRLLAAARGAVGGAPRDILAINTIRTLCMDAVQQANSGHPGTPMSMAPVLYTLFQRFLRFDPENPIWPNRDRFVLSAGHASTLQYALLHLMGVKAVNPAYETLGELSVKVEDLQRFRQLDSKCPGHPEYRWTSGIETTTGPLGQGIATSVGMAIASQWLAAHFNRPGHQLFDFDVYALAGDGCMMEGISHEAASLAGHLKLSNLCWIYDNNHITIEGSTSLAFSDDVATRFLGYGWNVTRVGDANDLEMLARAFQVFRSERERPTLIVVDSHIGYGAPDKQDTSAAHGEPLGGDEVRLTKHAYGWPEDAHFYIPDGVREHFAEGVGKRGRELREAWDELYADYRQTYQELGDHLQKMQWRELPEGWDKEIPEFPPDAKGLSGRDASGKVMNAVAKNMPWLIGGAADLAPSTKTRLTFEGAGDFSSEDRAGRNLHFGIREHAMGAAVNGLSLSKIRAFGSGFFIFSEYQKQPLRLAALMEIPTIMIFTHDSIGVGEDGPTHQPVEQLAELRAMPGLIVLRPGDANEVSEAWRLIMQLKHDPAVLVLSRQNMPTLDRTRYAAASGLAKGAYVLADSAPGDPEVILMGTGTEVGLVVAAYEQLAAEGTRVRAVSMPSWDLFERQPEEYRESVLPRRVTARVAVEQASTFGWHQYVGLSGEVVAMHTFGTSAPLKDVAQKFGFTPERVVAAAKAQL</sequence>
<dbReference type="InterPro" id="IPR049557">
    <property type="entry name" value="Transketolase_CS"/>
</dbReference>
<dbReference type="AlphaFoldDB" id="A0A934K779"/>
<feature type="binding site" evidence="12">
    <location>
        <position position="392"/>
    </location>
    <ligand>
        <name>substrate</name>
    </ligand>
</feature>
<comment type="similarity">
    <text evidence="1">Belongs to the transketolase family.</text>
</comment>
<dbReference type="SMART" id="SM00861">
    <property type="entry name" value="Transket_pyr"/>
    <property type="match status" value="1"/>
</dbReference>
<feature type="binding site" evidence="12">
    <location>
        <position position="497"/>
    </location>
    <ligand>
        <name>substrate</name>
    </ligand>
</feature>
<dbReference type="SUPFAM" id="SSF52922">
    <property type="entry name" value="TK C-terminal domain-like"/>
    <property type="match status" value="1"/>
</dbReference>
<dbReference type="NCBIfam" id="TIGR00232">
    <property type="entry name" value="tktlase_bact"/>
    <property type="match status" value="1"/>
</dbReference>
<evidence type="ECO:0000256" key="12">
    <source>
        <dbReference type="PIRSR" id="PIRSR605478-2"/>
    </source>
</evidence>
<dbReference type="InterPro" id="IPR009014">
    <property type="entry name" value="Transketo_C/PFOR_II"/>
</dbReference>
<evidence type="ECO:0000256" key="14">
    <source>
        <dbReference type="PIRSR" id="PIRSR605478-4"/>
    </source>
</evidence>
<evidence type="ECO:0000259" key="16">
    <source>
        <dbReference type="SMART" id="SM00861"/>
    </source>
</evidence>
<feature type="binding site" evidence="12">
    <location>
        <position position="509"/>
    </location>
    <ligand>
        <name>substrate</name>
    </ligand>
</feature>
<dbReference type="Pfam" id="PF22613">
    <property type="entry name" value="Transketolase_C_1"/>
    <property type="match status" value="1"/>
</dbReference>
<evidence type="ECO:0000256" key="11">
    <source>
        <dbReference type="PIRSR" id="PIRSR605478-1"/>
    </source>
</evidence>
<comment type="cofactor">
    <cofactor evidence="13">
        <name>thiamine diphosphate</name>
        <dbReference type="ChEBI" id="CHEBI:58937"/>
    </cofactor>
    <text evidence="13">Binds 1 thiamine pyrophosphate per subunit. During the reaction, the substrate forms a covalent intermediate with the cofactor.</text>
</comment>
<dbReference type="SUPFAM" id="SSF52518">
    <property type="entry name" value="Thiamin diphosphate-binding fold (THDP-binding)"/>
    <property type="match status" value="2"/>
</dbReference>
<dbReference type="FunFam" id="3.40.50.920:FF:000003">
    <property type="entry name" value="Transketolase"/>
    <property type="match status" value="1"/>
</dbReference>
<dbReference type="PANTHER" id="PTHR43522:SF2">
    <property type="entry name" value="TRANSKETOLASE 1-RELATED"/>
    <property type="match status" value="1"/>
</dbReference>
<evidence type="ECO:0000256" key="6">
    <source>
        <dbReference type="ARBA" id="ARBA00022723"/>
    </source>
</evidence>
<feature type="site" description="Important for catalytic activity" evidence="15">
    <location>
        <position position="296"/>
    </location>
</feature>
<evidence type="ECO:0000256" key="2">
    <source>
        <dbReference type="ARBA" id="ARBA00011738"/>
    </source>
</evidence>
<dbReference type="RefSeq" id="WP_338203216.1">
    <property type="nucleotide sequence ID" value="NZ_JAEKNR010000165.1"/>
</dbReference>
<keyword evidence="5 17" id="KW-0808">Transferase</keyword>
<feature type="binding site" evidence="13">
    <location>
        <position position="88"/>
    </location>
    <ligand>
        <name>thiamine diphosphate</name>
        <dbReference type="ChEBI" id="CHEBI:58937"/>
    </ligand>
</feature>
<dbReference type="Gene3D" id="3.40.50.920">
    <property type="match status" value="1"/>
</dbReference>
<gene>
    <name evidence="17" type="primary">tkt</name>
    <name evidence="17" type="ORF">JF922_16425</name>
</gene>
<evidence type="ECO:0000256" key="7">
    <source>
        <dbReference type="ARBA" id="ARBA00022842"/>
    </source>
</evidence>
<dbReference type="CDD" id="cd07033">
    <property type="entry name" value="TPP_PYR_DXS_TK_like"/>
    <property type="match status" value="1"/>
</dbReference>